<feature type="active site" description="Nucleophile" evidence="1">
    <location>
        <position position="94"/>
    </location>
</feature>
<feature type="active site" description="Charge relay system" evidence="1">
    <location>
        <position position="224"/>
    </location>
</feature>
<feature type="active site" description="Charge relay system" evidence="1">
    <location>
        <position position="194"/>
    </location>
</feature>
<keyword evidence="5" id="KW-1185">Reference proteome</keyword>
<dbReference type="Gene3D" id="3.40.50.1820">
    <property type="entry name" value="alpha/beta hydrolase"/>
    <property type="match status" value="1"/>
</dbReference>
<dbReference type="InterPro" id="IPR029058">
    <property type="entry name" value="AB_hydrolase_fold"/>
</dbReference>
<reference evidence="4 5" key="1">
    <citation type="submission" date="2018-10" db="EMBL/GenBank/DDBJ databases">
        <title>Draft genome sequence of Bacillus salarius IM0101, isolated from a hypersaline soil in Inner Mongolia, China.</title>
        <authorList>
            <person name="Yamprayoonswat W."/>
            <person name="Boonvisut S."/>
            <person name="Jumpathong W."/>
            <person name="Sittihan S."/>
            <person name="Ruangsuj P."/>
            <person name="Wanthongcharoen S."/>
            <person name="Thongpramul N."/>
            <person name="Pimmason S."/>
            <person name="Yu B."/>
            <person name="Yasawong M."/>
        </authorList>
    </citation>
    <scope>NUCLEOTIDE SEQUENCE [LARGE SCALE GENOMIC DNA]</scope>
    <source>
        <strain evidence="4 5">IM0101</strain>
    </source>
</reference>
<dbReference type="Pfam" id="PF12146">
    <property type="entry name" value="Hydrolase_4"/>
    <property type="match status" value="1"/>
</dbReference>
<keyword evidence="2" id="KW-0175">Coiled coil</keyword>
<gene>
    <name evidence="4" type="ORF">D7Z54_24230</name>
</gene>
<feature type="domain" description="Serine aminopeptidase S33" evidence="3">
    <location>
        <begin position="17"/>
        <end position="228"/>
    </location>
</feature>
<evidence type="ECO:0000313" key="4">
    <source>
        <dbReference type="EMBL" id="RSL30746.1"/>
    </source>
</evidence>
<keyword evidence="4" id="KW-0378">Hydrolase</keyword>
<dbReference type="PIRSF" id="PIRSF017388">
    <property type="entry name" value="Esterase_lipase"/>
    <property type="match status" value="1"/>
</dbReference>
<dbReference type="RefSeq" id="WP_125559940.1">
    <property type="nucleotide sequence ID" value="NZ_RBVX01000032.1"/>
</dbReference>
<dbReference type="InterPro" id="IPR022742">
    <property type="entry name" value="Hydrolase_4"/>
</dbReference>
<dbReference type="Proteomes" id="UP000275076">
    <property type="component" value="Unassembled WGS sequence"/>
</dbReference>
<dbReference type="EMBL" id="RBVX01000032">
    <property type="protein sequence ID" value="RSL30746.1"/>
    <property type="molecule type" value="Genomic_DNA"/>
</dbReference>
<accession>A0A428MXC1</accession>
<dbReference type="OrthoDB" id="9800213at2"/>
<protein>
    <submittedName>
        <fullName evidence="4">Abhydrolase domain-containing 18</fullName>
    </submittedName>
</protein>
<evidence type="ECO:0000256" key="2">
    <source>
        <dbReference type="SAM" id="Coils"/>
    </source>
</evidence>
<proteinExistence type="predicted"/>
<dbReference type="GO" id="GO:0052689">
    <property type="term" value="F:carboxylic ester hydrolase activity"/>
    <property type="evidence" value="ECO:0007669"/>
    <property type="project" value="InterPro"/>
</dbReference>
<dbReference type="InterPro" id="IPR012354">
    <property type="entry name" value="Esterase_lipase"/>
</dbReference>
<comment type="caution">
    <text evidence="4">The sequence shown here is derived from an EMBL/GenBank/DDBJ whole genome shotgun (WGS) entry which is preliminary data.</text>
</comment>
<dbReference type="InterPro" id="IPR051044">
    <property type="entry name" value="MAG_DAG_Lipase"/>
</dbReference>
<name>A0A428MXC1_9BACI</name>
<organism evidence="4 5">
    <name type="scientific">Salibacterium salarium</name>
    <dbReference type="NCBI Taxonomy" id="284579"/>
    <lineage>
        <taxon>Bacteria</taxon>
        <taxon>Bacillati</taxon>
        <taxon>Bacillota</taxon>
        <taxon>Bacilli</taxon>
        <taxon>Bacillales</taxon>
        <taxon>Bacillaceae</taxon>
    </lineage>
</organism>
<evidence type="ECO:0000256" key="1">
    <source>
        <dbReference type="PIRSR" id="PIRSR017388-1"/>
    </source>
</evidence>
<evidence type="ECO:0000313" key="5">
    <source>
        <dbReference type="Proteomes" id="UP000275076"/>
    </source>
</evidence>
<dbReference type="AlphaFoldDB" id="A0A428MXC1"/>
<dbReference type="SUPFAM" id="SSF53474">
    <property type="entry name" value="alpha/beta-Hydrolases"/>
    <property type="match status" value="1"/>
</dbReference>
<dbReference type="PANTHER" id="PTHR11614">
    <property type="entry name" value="PHOSPHOLIPASE-RELATED"/>
    <property type="match status" value="1"/>
</dbReference>
<evidence type="ECO:0000259" key="3">
    <source>
        <dbReference type="Pfam" id="PF12146"/>
    </source>
</evidence>
<sequence>MKVVPPKPFTFEGGGSKAVLLLHAFTGNSADVRMLGRFLQKRGYTCHAPILSGHGVPPEELMESNAFDWWQDVEKAWQYLKNEGYDEIAVVGLSLGGLMTLKTAYMYNVKGIIPMCAPMTTSENKDRLYQGVLQYTREYKQLEKKEEAQIEKEMEAFQELPIDTLTSINETIEDVGFSLDMIYAPTFVVQAKQDKMVEPKSAQIIYDEIASDDKTLKWYEDSPHVITHGPEKEQLHEDIYQFLEQLDWETDQ</sequence>
<feature type="coiled-coil region" evidence="2">
    <location>
        <begin position="125"/>
        <end position="160"/>
    </location>
</feature>